<organism evidence="3 4">
    <name type="scientific">Bacillus tequilensis</name>
    <dbReference type="NCBI Taxonomy" id="227866"/>
    <lineage>
        <taxon>Bacteria</taxon>
        <taxon>Bacillati</taxon>
        <taxon>Bacillota</taxon>
        <taxon>Bacilli</taxon>
        <taxon>Bacillales</taxon>
        <taxon>Bacillaceae</taxon>
        <taxon>Bacillus</taxon>
    </lineage>
</organism>
<sequence length="202" mass="22901">MNLAATVTSIILAVIAIVLTLIDVAGQRHSVMDLKETADNLTTTAELLKDSNQSANDLIKEAIQRIEELENTKNVMGKAIESNMAFVDAVKNGQSSDVSKLADEMSKKNELYINRIFNVTGRPKVRDEFHRIRNASRLIEIYLREHYEPGESWTDEGLGCEIEEKFPELIFNNKVIKNLIDHKVLKEKIGDDVIWYTLLAEK</sequence>
<keyword evidence="2" id="KW-0812">Transmembrane</keyword>
<feature type="coiled-coil region" evidence="1">
    <location>
        <begin position="31"/>
        <end position="79"/>
    </location>
</feature>
<name>A0A6H0WPY6_9BACI</name>
<reference evidence="3 4" key="1">
    <citation type="submission" date="2020-02" db="EMBL/GenBank/DDBJ databases">
        <title>Genome sequencing, annotation and comparative genomic analysis of Bacillus tequilensis EA-CB0015, an effective biological control agent against Pseudocercospora fijiensis in banana plants.</title>
        <authorList>
            <person name="Cuellar-Gaviria T.Z."/>
            <person name="Ju K.-S."/>
            <person name="Villegas-Escobar V."/>
        </authorList>
    </citation>
    <scope>NUCLEOTIDE SEQUENCE [LARGE SCALE GENOMIC DNA]</scope>
    <source>
        <strain evidence="3 4">EA-CB0015</strain>
    </source>
</reference>
<evidence type="ECO:0000256" key="1">
    <source>
        <dbReference type="SAM" id="Coils"/>
    </source>
</evidence>
<gene>
    <name evidence="3" type="ORF">G4P54_13590</name>
</gene>
<keyword evidence="1" id="KW-0175">Coiled coil</keyword>
<feature type="transmembrane region" description="Helical" evidence="2">
    <location>
        <begin position="6"/>
        <end position="25"/>
    </location>
</feature>
<keyword evidence="2" id="KW-0472">Membrane</keyword>
<proteinExistence type="predicted"/>
<keyword evidence="2" id="KW-1133">Transmembrane helix</keyword>
<dbReference type="EMBL" id="CP048852">
    <property type="protein sequence ID" value="QIW80755.1"/>
    <property type="molecule type" value="Genomic_DNA"/>
</dbReference>
<protein>
    <submittedName>
        <fullName evidence="3">Uncharacterized protein</fullName>
    </submittedName>
</protein>
<dbReference type="KEGG" id="bteq:G4P54_13590"/>
<evidence type="ECO:0000313" key="4">
    <source>
        <dbReference type="Proteomes" id="UP000501914"/>
    </source>
</evidence>
<evidence type="ECO:0000256" key="2">
    <source>
        <dbReference type="SAM" id="Phobius"/>
    </source>
</evidence>
<dbReference type="Proteomes" id="UP000501914">
    <property type="component" value="Chromosome"/>
</dbReference>
<dbReference type="AlphaFoldDB" id="A0A6H0WPY6"/>
<keyword evidence="4" id="KW-1185">Reference proteome</keyword>
<dbReference type="RefSeq" id="WP_167872934.1">
    <property type="nucleotide sequence ID" value="NZ_CP048852.1"/>
</dbReference>
<evidence type="ECO:0000313" key="3">
    <source>
        <dbReference type="EMBL" id="QIW80755.1"/>
    </source>
</evidence>
<accession>A0A6H0WPY6</accession>